<proteinExistence type="inferred from homology"/>
<gene>
    <name evidence="2" type="ORF">BS640_10825</name>
</gene>
<dbReference type="GeneID" id="93565979"/>
<name>A0A1X0WFA4_9GAMM</name>
<dbReference type="SUPFAM" id="SSF52096">
    <property type="entry name" value="ClpP/crotonase"/>
    <property type="match status" value="1"/>
</dbReference>
<organism evidence="2 3">
    <name type="scientific">Rouxiella badensis</name>
    <dbReference type="NCBI Taxonomy" id="1646377"/>
    <lineage>
        <taxon>Bacteria</taxon>
        <taxon>Pseudomonadati</taxon>
        <taxon>Pseudomonadota</taxon>
        <taxon>Gammaproteobacteria</taxon>
        <taxon>Enterobacterales</taxon>
        <taxon>Yersiniaceae</taxon>
        <taxon>Rouxiella</taxon>
    </lineage>
</organism>
<dbReference type="STRING" id="1646377.BS640_10825"/>
<dbReference type="GO" id="GO:0003824">
    <property type="term" value="F:catalytic activity"/>
    <property type="evidence" value="ECO:0007669"/>
    <property type="project" value="UniProtKB-ARBA"/>
</dbReference>
<dbReference type="CDD" id="cd06558">
    <property type="entry name" value="crotonase-like"/>
    <property type="match status" value="1"/>
</dbReference>
<sequence length="412" mass="45363">MSDLITETLNNAAKRVKSRLAELALTADTPSETQIERCNQDRQIQAFFEENALALYEHWTALYSRSLRVTDLFERTFSVLFAPQTTVSDVRVVADYCFSLFLQQVLQSEDHGTHLLHAQLEPKALSLSLMRPFAADGRLRLASLEMTREGEAAVITFLNGHNLNAEDGEFVDDLETAIDILCLSPDIKVGVLRGGEVTHPKYAGKRVFCSGINLKKLHSGEISYAGFLIGREMACLNKLIHGVTYPTPNLVSRAVKPWIAVVDTFAIGGGMQMVLACDYVIAETGSYASLPAAKEGIIPGVSNLRLTAATTERFAKRVILHGEQIYAGAAYSDYIFDQVVTSQELDGALADAVELMAAPAVPANKRMISLSKEPLSAFRHYMASFCTEQVIRMYSRDVREKTGKFAQKAKLG</sequence>
<keyword evidence="3" id="KW-1185">Reference proteome</keyword>
<dbReference type="EMBL" id="MRWE01000015">
    <property type="protein sequence ID" value="ORJ25488.1"/>
    <property type="molecule type" value="Genomic_DNA"/>
</dbReference>
<dbReference type="AlphaFoldDB" id="A0A1X0WFA4"/>
<comment type="caution">
    <text evidence="2">The sequence shown here is derived from an EMBL/GenBank/DDBJ whole genome shotgun (WGS) entry which is preliminary data.</text>
</comment>
<dbReference type="InterPro" id="IPR029045">
    <property type="entry name" value="ClpP/crotonase-like_dom_sf"/>
</dbReference>
<protein>
    <submittedName>
        <fullName evidence="2">Enoyl-CoA hydratase</fullName>
    </submittedName>
</protein>
<dbReference type="Proteomes" id="UP000192536">
    <property type="component" value="Unassembled WGS sequence"/>
</dbReference>
<evidence type="ECO:0000313" key="2">
    <source>
        <dbReference type="EMBL" id="ORJ25488.1"/>
    </source>
</evidence>
<dbReference type="PANTHER" id="PTHR11941">
    <property type="entry name" value="ENOYL-COA HYDRATASE-RELATED"/>
    <property type="match status" value="1"/>
</dbReference>
<dbReference type="Gene3D" id="3.90.226.10">
    <property type="entry name" value="2-enoyl-CoA Hydratase, Chain A, domain 1"/>
    <property type="match status" value="1"/>
</dbReference>
<evidence type="ECO:0000313" key="3">
    <source>
        <dbReference type="Proteomes" id="UP000192536"/>
    </source>
</evidence>
<accession>A0A1X0WFA4</accession>
<comment type="similarity">
    <text evidence="1">Belongs to the enoyl-CoA hydratase/isomerase family.</text>
</comment>
<dbReference type="RefSeq" id="WP_084912547.1">
    <property type="nucleotide sequence ID" value="NZ_CP049603.1"/>
</dbReference>
<dbReference type="Pfam" id="PF00378">
    <property type="entry name" value="ECH_1"/>
    <property type="match status" value="1"/>
</dbReference>
<evidence type="ECO:0000256" key="1">
    <source>
        <dbReference type="ARBA" id="ARBA00005254"/>
    </source>
</evidence>
<reference evidence="2 3" key="1">
    <citation type="journal article" date="2017" name="Int. J. Syst. Evol. Microbiol.">
        <title>Rouxiella badensis sp. nov. and Rouxiella silvae sp. nov. isolated from peat bog soil in Germany and emendation of the genus description.</title>
        <authorList>
            <person name="Le Fleche-Mateos A."/>
            <person name="Kugler J.H."/>
            <person name="Hansen S.H."/>
            <person name="Syldatk C."/>
            <person name="Hausmann R."/>
            <person name="Lomprez F."/>
            <person name="Vandenbogaert M."/>
            <person name="Manuguerra J.C."/>
            <person name="Grimont P.A."/>
        </authorList>
    </citation>
    <scope>NUCLEOTIDE SEQUENCE [LARGE SCALE GENOMIC DNA]</scope>
    <source>
        <strain evidence="2 3">DSM 100043</strain>
    </source>
</reference>
<dbReference type="InterPro" id="IPR001753">
    <property type="entry name" value="Enoyl-CoA_hydra/iso"/>
</dbReference>
<dbReference type="PANTHER" id="PTHR11941:SF54">
    <property type="entry name" value="ENOYL-COA HYDRATASE, MITOCHONDRIAL"/>
    <property type="match status" value="1"/>
</dbReference>
<dbReference type="GO" id="GO:0006635">
    <property type="term" value="P:fatty acid beta-oxidation"/>
    <property type="evidence" value="ECO:0007669"/>
    <property type="project" value="TreeGrafter"/>
</dbReference>